<comment type="subcellular location">
    <subcellularLocation>
        <location evidence="1">Membrane</location>
        <topology evidence="1">Multi-pass membrane protein</topology>
    </subcellularLocation>
</comment>
<organism evidence="12 13">
    <name type="scientific">Dinghuibacter silviterrae</name>
    <dbReference type="NCBI Taxonomy" id="1539049"/>
    <lineage>
        <taxon>Bacteria</taxon>
        <taxon>Pseudomonadati</taxon>
        <taxon>Bacteroidota</taxon>
        <taxon>Chitinophagia</taxon>
        <taxon>Chitinophagales</taxon>
        <taxon>Chitinophagaceae</taxon>
        <taxon>Dinghuibacter</taxon>
    </lineage>
</organism>
<dbReference type="SUPFAM" id="SSF54631">
    <property type="entry name" value="CBS-domain pair"/>
    <property type="match status" value="1"/>
</dbReference>
<feature type="transmembrane region" description="Helical" evidence="9">
    <location>
        <begin position="100"/>
        <end position="120"/>
    </location>
</feature>
<evidence type="ECO:0000256" key="9">
    <source>
        <dbReference type="SAM" id="Phobius"/>
    </source>
</evidence>
<evidence type="ECO:0000256" key="2">
    <source>
        <dbReference type="ARBA" id="ARBA00022692"/>
    </source>
</evidence>
<dbReference type="Pfam" id="PF01595">
    <property type="entry name" value="CNNM"/>
    <property type="match status" value="1"/>
</dbReference>
<accession>A0A4R8DRW4</accession>
<keyword evidence="5 7" id="KW-0129">CBS domain</keyword>
<dbReference type="SMART" id="SM01091">
    <property type="entry name" value="CorC_HlyC"/>
    <property type="match status" value="1"/>
</dbReference>
<dbReference type="InterPro" id="IPR000644">
    <property type="entry name" value="CBS_dom"/>
</dbReference>
<dbReference type="InterPro" id="IPR036318">
    <property type="entry name" value="FAD-bd_PCMH-like_sf"/>
</dbReference>
<dbReference type="InterPro" id="IPR016169">
    <property type="entry name" value="FAD-bd_PCMH_sub2"/>
</dbReference>
<feature type="transmembrane region" description="Helical" evidence="9">
    <location>
        <begin position="6"/>
        <end position="25"/>
    </location>
</feature>
<evidence type="ECO:0000256" key="6">
    <source>
        <dbReference type="ARBA" id="ARBA00023136"/>
    </source>
</evidence>
<reference evidence="12 13" key="1">
    <citation type="submission" date="2019-03" db="EMBL/GenBank/DDBJ databases">
        <title>Genomic Encyclopedia of Type Strains, Phase IV (KMG-IV): sequencing the most valuable type-strain genomes for metagenomic binning, comparative biology and taxonomic classification.</title>
        <authorList>
            <person name="Goeker M."/>
        </authorList>
    </citation>
    <scope>NUCLEOTIDE SEQUENCE [LARGE SCALE GENOMIC DNA]</scope>
    <source>
        <strain evidence="12 13">DSM 100059</strain>
    </source>
</reference>
<dbReference type="Pfam" id="PF03471">
    <property type="entry name" value="CorC_HlyC"/>
    <property type="match status" value="1"/>
</dbReference>
<dbReference type="PROSITE" id="PS51846">
    <property type="entry name" value="CNNM"/>
    <property type="match status" value="1"/>
</dbReference>
<dbReference type="OrthoDB" id="9798188at2"/>
<dbReference type="InterPro" id="IPR044751">
    <property type="entry name" value="Ion_transp-like_CBS"/>
</dbReference>
<dbReference type="RefSeq" id="WP_133993105.1">
    <property type="nucleotide sequence ID" value="NZ_SODV01000001.1"/>
</dbReference>
<evidence type="ECO:0000313" key="13">
    <source>
        <dbReference type="Proteomes" id="UP000294498"/>
    </source>
</evidence>
<dbReference type="SUPFAM" id="SSF56176">
    <property type="entry name" value="FAD-binding/transporter-associated domain-like"/>
    <property type="match status" value="1"/>
</dbReference>
<evidence type="ECO:0000256" key="7">
    <source>
        <dbReference type="PROSITE-ProRule" id="PRU00703"/>
    </source>
</evidence>
<dbReference type="CDD" id="cd04590">
    <property type="entry name" value="CBS_pair_CorC_HlyC_assoc"/>
    <property type="match status" value="1"/>
</dbReference>
<sequence length="435" mass="49602">MTDILIIFGLMILNGFFAMAEIALVSARKARLEAQAAKGDKAARQALELAGQPARLISTVQIGLTLIGILIGNLSGRQMEADLEVYLRRFHWIGRYTDDVATGIIVLIISYFLLVLGELVPKRIGLSAPETIGKALSGTMSLLSRFMFPFTWMLTKSSNFLYRVFRIDNSDNQVTEDEIKAIINEGTEHGAIEEAEQEIIERVFHLGDRNITSLMTHRSDIVWFDMATQVQEVRETVRQSTHFTYPLCDRSIDDIKGIVTLKDLFRAEPSTRLSEIMQPALYVPENNTAYQILEKFKQAKIHSCFIVDEYGTLQGMVTLNDILEAIVGDMPEPGQDDYEVHQRSDGSFLVDGQLPFYDFMQYFDKLEWIDTEEMEYDTLAGFILHQLERIPSTGELLEWKNFTFEIVDMDGHRIDKVLVTVKPETSEEDEEQEKE</sequence>
<evidence type="ECO:0000256" key="5">
    <source>
        <dbReference type="ARBA" id="ARBA00023122"/>
    </source>
</evidence>
<dbReference type="InterPro" id="IPR002550">
    <property type="entry name" value="CNNM"/>
</dbReference>
<proteinExistence type="predicted"/>
<evidence type="ECO:0000259" key="11">
    <source>
        <dbReference type="PROSITE" id="PS51846"/>
    </source>
</evidence>
<dbReference type="Proteomes" id="UP000294498">
    <property type="component" value="Unassembled WGS sequence"/>
</dbReference>
<dbReference type="Gene3D" id="3.30.465.10">
    <property type="match status" value="1"/>
</dbReference>
<dbReference type="Pfam" id="PF00571">
    <property type="entry name" value="CBS"/>
    <property type="match status" value="1"/>
</dbReference>
<dbReference type="SMART" id="SM00116">
    <property type="entry name" value="CBS"/>
    <property type="match status" value="2"/>
</dbReference>
<feature type="domain" description="CNNM transmembrane" evidence="11">
    <location>
        <begin position="1"/>
        <end position="196"/>
    </location>
</feature>
<feature type="domain" description="CBS" evidence="10">
    <location>
        <begin position="276"/>
        <end position="332"/>
    </location>
</feature>
<dbReference type="Gene3D" id="3.10.580.10">
    <property type="entry name" value="CBS-domain"/>
    <property type="match status" value="1"/>
</dbReference>
<dbReference type="InterPro" id="IPR046342">
    <property type="entry name" value="CBS_dom_sf"/>
</dbReference>
<feature type="domain" description="CBS" evidence="10">
    <location>
        <begin position="215"/>
        <end position="275"/>
    </location>
</feature>
<dbReference type="PANTHER" id="PTHR22777:SF17">
    <property type="entry name" value="UPF0053 PROTEIN SLL0260"/>
    <property type="match status" value="1"/>
</dbReference>
<keyword evidence="3" id="KW-0677">Repeat</keyword>
<dbReference type="GO" id="GO:0050660">
    <property type="term" value="F:flavin adenine dinucleotide binding"/>
    <property type="evidence" value="ECO:0007669"/>
    <property type="project" value="InterPro"/>
</dbReference>
<name>A0A4R8DRW4_9BACT</name>
<evidence type="ECO:0000256" key="3">
    <source>
        <dbReference type="ARBA" id="ARBA00022737"/>
    </source>
</evidence>
<evidence type="ECO:0000256" key="8">
    <source>
        <dbReference type="PROSITE-ProRule" id="PRU01193"/>
    </source>
</evidence>
<protein>
    <submittedName>
        <fullName evidence="12">Putative hemolysin</fullName>
    </submittedName>
</protein>
<evidence type="ECO:0000259" key="10">
    <source>
        <dbReference type="PROSITE" id="PS51371"/>
    </source>
</evidence>
<dbReference type="EMBL" id="SODV01000001">
    <property type="protein sequence ID" value="TDX00960.1"/>
    <property type="molecule type" value="Genomic_DNA"/>
</dbReference>
<keyword evidence="2 8" id="KW-0812">Transmembrane</keyword>
<comment type="caution">
    <text evidence="12">The sequence shown here is derived from an EMBL/GenBank/DDBJ whole genome shotgun (WGS) entry which is preliminary data.</text>
</comment>
<dbReference type="PROSITE" id="PS51371">
    <property type="entry name" value="CBS"/>
    <property type="match status" value="2"/>
</dbReference>
<evidence type="ECO:0000256" key="4">
    <source>
        <dbReference type="ARBA" id="ARBA00022989"/>
    </source>
</evidence>
<dbReference type="PANTHER" id="PTHR22777">
    <property type="entry name" value="HEMOLYSIN-RELATED"/>
    <property type="match status" value="1"/>
</dbReference>
<keyword evidence="13" id="KW-1185">Reference proteome</keyword>
<dbReference type="GO" id="GO:0005886">
    <property type="term" value="C:plasma membrane"/>
    <property type="evidence" value="ECO:0007669"/>
    <property type="project" value="TreeGrafter"/>
</dbReference>
<dbReference type="AlphaFoldDB" id="A0A4R8DRW4"/>
<gene>
    <name evidence="12" type="ORF">EDB95_1991</name>
</gene>
<keyword evidence="4 8" id="KW-1133">Transmembrane helix</keyword>
<evidence type="ECO:0000256" key="1">
    <source>
        <dbReference type="ARBA" id="ARBA00004141"/>
    </source>
</evidence>
<dbReference type="InterPro" id="IPR005170">
    <property type="entry name" value="Transptr-assoc_dom"/>
</dbReference>
<keyword evidence="6 8" id="KW-0472">Membrane</keyword>
<evidence type="ECO:0000313" key="12">
    <source>
        <dbReference type="EMBL" id="TDX00960.1"/>
    </source>
</evidence>